<proteinExistence type="predicted"/>
<feature type="region of interest" description="Disordered" evidence="1">
    <location>
        <begin position="49"/>
        <end position="75"/>
    </location>
</feature>
<organism evidence="2 3">
    <name type="scientific">Streptosporangium amethystogenes subsp. fukuiense</name>
    <dbReference type="NCBI Taxonomy" id="698418"/>
    <lineage>
        <taxon>Bacteria</taxon>
        <taxon>Bacillati</taxon>
        <taxon>Actinomycetota</taxon>
        <taxon>Actinomycetes</taxon>
        <taxon>Streptosporangiales</taxon>
        <taxon>Streptosporangiaceae</taxon>
        <taxon>Streptosporangium</taxon>
    </lineage>
</organism>
<comment type="caution">
    <text evidence="2">The sequence shown here is derived from an EMBL/GenBank/DDBJ whole genome shotgun (WGS) entry which is preliminary data.</text>
</comment>
<sequence length="110" mass="11853">MTNPPNLDEDTRKAVAALASRVRNRDAAEGDREAPELFANEFVQALRGQGWRPTAARPALRWSSPRSRGADPSRHAEALAEARARCADGAAKLKASEVATVDALFGEVDQ</sequence>
<gene>
    <name evidence="2" type="ORF">ACFQVD_26720</name>
</gene>
<name>A0ABW2T4Z7_9ACTN</name>
<evidence type="ECO:0000313" key="3">
    <source>
        <dbReference type="Proteomes" id="UP001596514"/>
    </source>
</evidence>
<dbReference type="EMBL" id="JBHTEE010000001">
    <property type="protein sequence ID" value="MFC7603713.1"/>
    <property type="molecule type" value="Genomic_DNA"/>
</dbReference>
<protein>
    <submittedName>
        <fullName evidence="2">Uncharacterized protein</fullName>
    </submittedName>
</protein>
<reference evidence="3" key="1">
    <citation type="journal article" date="2019" name="Int. J. Syst. Evol. Microbiol.">
        <title>The Global Catalogue of Microorganisms (GCM) 10K type strain sequencing project: providing services to taxonomists for standard genome sequencing and annotation.</title>
        <authorList>
            <consortium name="The Broad Institute Genomics Platform"/>
            <consortium name="The Broad Institute Genome Sequencing Center for Infectious Disease"/>
            <person name="Wu L."/>
            <person name="Ma J."/>
        </authorList>
    </citation>
    <scope>NUCLEOTIDE SEQUENCE [LARGE SCALE GENOMIC DNA]</scope>
    <source>
        <strain evidence="3">JCM 10083</strain>
    </source>
</reference>
<evidence type="ECO:0000313" key="2">
    <source>
        <dbReference type="EMBL" id="MFC7603713.1"/>
    </source>
</evidence>
<keyword evidence="3" id="KW-1185">Reference proteome</keyword>
<evidence type="ECO:0000256" key="1">
    <source>
        <dbReference type="SAM" id="MobiDB-lite"/>
    </source>
</evidence>
<dbReference type="RefSeq" id="WP_343981887.1">
    <property type="nucleotide sequence ID" value="NZ_BAAAGK010000233.1"/>
</dbReference>
<accession>A0ABW2T4Z7</accession>
<dbReference type="Proteomes" id="UP001596514">
    <property type="component" value="Unassembled WGS sequence"/>
</dbReference>